<gene>
    <name evidence="1" type="ORF">CLV71_106378</name>
</gene>
<proteinExistence type="predicted"/>
<dbReference type="EMBL" id="SOCP01000006">
    <property type="protein sequence ID" value="TDV51031.1"/>
    <property type="molecule type" value="Genomic_DNA"/>
</dbReference>
<sequence>MARGLLLLDVDGPLNPYAANKTRRPPGYTTYRRTATGWHTGRDARRFRGMRVWLNPCHGAQLLALAEETGLTLVWATTWQHEANDRIGPAVGLPRLPVVEFPGLTTSGWDEEWKWPAVADYAAGRPLAWLDDEHDRTGAEEFTRRRAGAPTLLCHVDPRQGLGPAHLAQVRDWAGSLA</sequence>
<reference evidence="1 2" key="1">
    <citation type="submission" date="2019-03" db="EMBL/GenBank/DDBJ databases">
        <title>Genomic Encyclopedia of Archaeal and Bacterial Type Strains, Phase II (KMG-II): from individual species to whole genera.</title>
        <authorList>
            <person name="Goeker M."/>
        </authorList>
    </citation>
    <scope>NUCLEOTIDE SEQUENCE [LARGE SCALE GENOMIC DNA]</scope>
    <source>
        <strain evidence="1 2">DSM 45499</strain>
    </source>
</reference>
<protein>
    <recommendedName>
        <fullName evidence="3">Secreted protein</fullName>
    </recommendedName>
</protein>
<comment type="caution">
    <text evidence="1">The sequence shown here is derived from an EMBL/GenBank/DDBJ whole genome shotgun (WGS) entry which is preliminary data.</text>
</comment>
<dbReference type="AlphaFoldDB" id="A0A4V3FTE6"/>
<accession>A0A4V3FTE6</accession>
<evidence type="ECO:0000313" key="2">
    <source>
        <dbReference type="Proteomes" id="UP000294927"/>
    </source>
</evidence>
<keyword evidence="2" id="KW-1185">Reference proteome</keyword>
<evidence type="ECO:0000313" key="1">
    <source>
        <dbReference type="EMBL" id="TDV51031.1"/>
    </source>
</evidence>
<evidence type="ECO:0008006" key="3">
    <source>
        <dbReference type="Google" id="ProtNLM"/>
    </source>
</evidence>
<dbReference type="Pfam" id="PF18143">
    <property type="entry name" value="HAD_SAK_2"/>
    <property type="match status" value="1"/>
</dbReference>
<name>A0A4V3FTE6_9PSEU</name>
<organism evidence="1 2">
    <name type="scientific">Actinophytocola oryzae</name>
    <dbReference type="NCBI Taxonomy" id="502181"/>
    <lineage>
        <taxon>Bacteria</taxon>
        <taxon>Bacillati</taxon>
        <taxon>Actinomycetota</taxon>
        <taxon>Actinomycetes</taxon>
        <taxon>Pseudonocardiales</taxon>
        <taxon>Pseudonocardiaceae</taxon>
    </lineage>
</organism>
<dbReference type="OrthoDB" id="5124141at2"/>
<dbReference type="Proteomes" id="UP000294927">
    <property type="component" value="Unassembled WGS sequence"/>
</dbReference>
<dbReference type="RefSeq" id="WP_133904232.1">
    <property type="nucleotide sequence ID" value="NZ_SOCP01000006.1"/>
</dbReference>